<organism evidence="1 2">
    <name type="scientific">Ogataea philodendri</name>
    <dbReference type="NCBI Taxonomy" id="1378263"/>
    <lineage>
        <taxon>Eukaryota</taxon>
        <taxon>Fungi</taxon>
        <taxon>Dikarya</taxon>
        <taxon>Ascomycota</taxon>
        <taxon>Saccharomycotina</taxon>
        <taxon>Pichiomycetes</taxon>
        <taxon>Pichiales</taxon>
        <taxon>Pichiaceae</taxon>
        <taxon>Ogataea</taxon>
    </lineage>
</organism>
<gene>
    <name evidence="1" type="ORF">OGAPHI_007089</name>
</gene>
<dbReference type="Proteomes" id="UP000769157">
    <property type="component" value="Unassembled WGS sequence"/>
</dbReference>
<proteinExistence type="predicted"/>
<evidence type="ECO:0000313" key="1">
    <source>
        <dbReference type="EMBL" id="KAH3660503.1"/>
    </source>
</evidence>
<dbReference type="EMBL" id="JAEUBE010000504">
    <property type="protein sequence ID" value="KAH3660503.1"/>
    <property type="molecule type" value="Genomic_DNA"/>
</dbReference>
<dbReference type="RefSeq" id="XP_046058206.1">
    <property type="nucleotide sequence ID" value="XM_046208446.1"/>
</dbReference>
<name>A0A9P8NUC3_9ASCO</name>
<accession>A0A9P8NUC3</accession>
<sequence length="197" mass="22052">MQSDSFQLFALNIRGRIVEVEHDLTLVDFLDEQLHMKFRVDLVETGQFLKWLLIIGWFESRRGVSLRGTRLESSISAGKTSSPLFEEDAASGVGVWICGGCDCEPDFVEDVEGGEALAELSTPEFKDDCSEDADCVLFIEVGLVLAEELLWNEPVDLTFSGFFPVSSFLSFFFSPLADPVLDLNRCLKPFIILLRRG</sequence>
<keyword evidence="2" id="KW-1185">Reference proteome</keyword>
<dbReference type="GeneID" id="70239053"/>
<reference evidence="1" key="2">
    <citation type="submission" date="2021-01" db="EMBL/GenBank/DDBJ databases">
        <authorList>
            <person name="Schikora-Tamarit M.A."/>
        </authorList>
    </citation>
    <scope>NUCLEOTIDE SEQUENCE</scope>
    <source>
        <strain evidence="1">CBS6075</strain>
    </source>
</reference>
<comment type="caution">
    <text evidence="1">The sequence shown here is derived from an EMBL/GenBank/DDBJ whole genome shotgun (WGS) entry which is preliminary data.</text>
</comment>
<dbReference type="AlphaFoldDB" id="A0A9P8NUC3"/>
<protein>
    <submittedName>
        <fullName evidence="1">Uncharacterized protein</fullName>
    </submittedName>
</protein>
<evidence type="ECO:0000313" key="2">
    <source>
        <dbReference type="Proteomes" id="UP000769157"/>
    </source>
</evidence>
<reference evidence="1" key="1">
    <citation type="journal article" date="2021" name="Open Biol.">
        <title>Shared evolutionary footprints suggest mitochondrial oxidative damage underlies multiple complex I losses in fungi.</title>
        <authorList>
            <person name="Schikora-Tamarit M.A."/>
            <person name="Marcet-Houben M."/>
            <person name="Nosek J."/>
            <person name="Gabaldon T."/>
        </authorList>
    </citation>
    <scope>NUCLEOTIDE SEQUENCE</scope>
    <source>
        <strain evidence="1">CBS6075</strain>
    </source>
</reference>